<dbReference type="AlphaFoldDB" id="D9SWJ7"/>
<protein>
    <submittedName>
        <fullName evidence="1">Uncharacterized protein</fullName>
    </submittedName>
</protein>
<proteinExistence type="predicted"/>
<dbReference type="STRING" id="573061.Clocel_3607"/>
<dbReference type="OrthoDB" id="2218486at2"/>
<dbReference type="KEGG" id="ccb:Clocel_3607"/>
<dbReference type="InterPro" id="IPR029278">
    <property type="entry name" value="Imm26"/>
</dbReference>
<sequence>MINKANENPISSEWKKRYSEQIVEIRQKLDALDQMKPKDYQLRLIKKTKKELKVGDIFVLSPRENIFFYGKVLKTNIDHIEHDTFVQGKNVIFIFNNKTTKLDIGDYNPNYSQLLIRPAIVDISYWNKGLFYTVGNVGISEYEENLDYGFYRIGINSNWYCKEDGRLLEGKPKILGVYGITTMTGIALQVEKELIINPKLLKFN</sequence>
<dbReference type="EMBL" id="CP002160">
    <property type="protein sequence ID" value="ADL53279.1"/>
    <property type="molecule type" value="Genomic_DNA"/>
</dbReference>
<evidence type="ECO:0000313" key="1">
    <source>
        <dbReference type="EMBL" id="ADL53279.1"/>
    </source>
</evidence>
<accession>D9SWJ7</accession>
<dbReference type="Pfam" id="PF15428">
    <property type="entry name" value="Imm26"/>
    <property type="match status" value="1"/>
</dbReference>
<keyword evidence="2" id="KW-1185">Reference proteome</keyword>
<dbReference type="Proteomes" id="UP000002730">
    <property type="component" value="Chromosome"/>
</dbReference>
<dbReference type="eggNOG" id="ENOG5033KKI">
    <property type="taxonomic scope" value="Bacteria"/>
</dbReference>
<dbReference type="RefSeq" id="WP_010073610.1">
    <property type="nucleotide sequence ID" value="NC_014393.1"/>
</dbReference>
<name>D9SWJ7_CLOC7</name>
<dbReference type="HOGENOM" id="CLU_1341320_0_0_9"/>
<reference evidence="1 2" key="1">
    <citation type="submission" date="2010-08" db="EMBL/GenBank/DDBJ databases">
        <title>Complete sequence of Clostridium cellulovorans 743B.</title>
        <authorList>
            <consortium name="US DOE Joint Genome Institute"/>
            <person name="Lucas S."/>
            <person name="Copeland A."/>
            <person name="Lapidus A."/>
            <person name="Cheng J.-F."/>
            <person name="Bruce D."/>
            <person name="Goodwin L."/>
            <person name="Pitluck S."/>
            <person name="Chertkov O."/>
            <person name="Detter J.C."/>
            <person name="Han C."/>
            <person name="Tapia R."/>
            <person name="Land M."/>
            <person name="Hauser L."/>
            <person name="Chang Y.-J."/>
            <person name="Jeffries C."/>
            <person name="Kyrpides N."/>
            <person name="Ivanova N."/>
            <person name="Mikhailova N."/>
            <person name="Hemme C.L."/>
            <person name="Woyke T."/>
        </authorList>
    </citation>
    <scope>NUCLEOTIDE SEQUENCE [LARGE SCALE GENOMIC DNA]</scope>
    <source>
        <strain evidence="2">ATCC 35296 / DSM 3052 / OCM 3 / 743B</strain>
    </source>
</reference>
<organism evidence="1 2">
    <name type="scientific">Clostridium cellulovorans (strain ATCC 35296 / DSM 3052 / OCM 3 / 743B)</name>
    <dbReference type="NCBI Taxonomy" id="573061"/>
    <lineage>
        <taxon>Bacteria</taxon>
        <taxon>Bacillati</taxon>
        <taxon>Bacillota</taxon>
        <taxon>Clostridia</taxon>
        <taxon>Eubacteriales</taxon>
        <taxon>Clostridiaceae</taxon>
        <taxon>Clostridium</taxon>
    </lineage>
</organism>
<evidence type="ECO:0000313" key="2">
    <source>
        <dbReference type="Proteomes" id="UP000002730"/>
    </source>
</evidence>
<gene>
    <name evidence="1" type="ordered locus">Clocel_3607</name>
</gene>